<keyword evidence="1 9" id="KW-0963">Cytoplasm</keyword>
<dbReference type="EMBL" id="AP026801">
    <property type="protein sequence ID" value="BDR57200.1"/>
    <property type="molecule type" value="Genomic_DNA"/>
</dbReference>
<feature type="binding site" evidence="9">
    <location>
        <position position="10"/>
    </location>
    <ligand>
        <name>substrate</name>
    </ligand>
</feature>
<proteinExistence type="inferred from homology"/>
<sequence length="163" mass="18299">MKKIALFPGSFDPFTNGHLQTLKYADPLFDQIYIAVETNTQKVGLFSFVEKKEMIEESIADLSNVEVIEQPGKLTVEVAKKLNAQFLIRGIRNSADFQYEADISNMNHTLDPTIETVFFIPPKHFTYISSTMIREVSSLGGDVSNVVPAPVVKKLKEKFKING</sequence>
<dbReference type="InterPro" id="IPR004821">
    <property type="entry name" value="Cyt_trans-like"/>
</dbReference>
<keyword evidence="6 9" id="KW-0460">Magnesium</keyword>
<evidence type="ECO:0000259" key="10">
    <source>
        <dbReference type="Pfam" id="PF01467"/>
    </source>
</evidence>
<comment type="similarity">
    <text evidence="9">Belongs to the bacterial CoaD family.</text>
</comment>
<dbReference type="KEGG" id="xak:KIMC2_17620"/>
<gene>
    <name evidence="9 11" type="primary">coaD</name>
    <name evidence="11" type="ORF">KIMC2_17620</name>
</gene>
<protein>
    <recommendedName>
        <fullName evidence="9">Phosphopantetheine adenylyltransferase</fullName>
        <ecNumber evidence="9">2.7.7.3</ecNumber>
    </recommendedName>
    <alternativeName>
        <fullName evidence="9">Dephospho-CoA pyrophosphorylase</fullName>
    </alternativeName>
    <alternativeName>
        <fullName evidence="9">Pantetheine-phosphate adenylyltransferase</fullName>
        <shortName evidence="9">PPAT</shortName>
    </alternativeName>
</protein>
<feature type="domain" description="Cytidyltransferase-like" evidence="10">
    <location>
        <begin position="6"/>
        <end position="135"/>
    </location>
</feature>
<dbReference type="NCBIfam" id="TIGR01510">
    <property type="entry name" value="coaD_prev_kdtB"/>
    <property type="match status" value="1"/>
</dbReference>
<keyword evidence="7 9" id="KW-0173">Coenzyme A biosynthesis</keyword>
<dbReference type="Gene3D" id="3.40.50.620">
    <property type="entry name" value="HUPs"/>
    <property type="match status" value="1"/>
</dbReference>
<keyword evidence="5 9" id="KW-0067">ATP-binding</keyword>
<dbReference type="CDD" id="cd02163">
    <property type="entry name" value="PPAT"/>
    <property type="match status" value="1"/>
</dbReference>
<dbReference type="PANTHER" id="PTHR21342">
    <property type="entry name" value="PHOSPHOPANTETHEINE ADENYLYLTRANSFERASE"/>
    <property type="match status" value="1"/>
</dbReference>
<dbReference type="HAMAP" id="MF_00151">
    <property type="entry name" value="PPAT_bact"/>
    <property type="match status" value="1"/>
</dbReference>
<feature type="binding site" evidence="9">
    <location>
        <position position="18"/>
    </location>
    <ligand>
        <name>ATP</name>
        <dbReference type="ChEBI" id="CHEBI:30616"/>
    </ligand>
</feature>
<evidence type="ECO:0000313" key="11">
    <source>
        <dbReference type="EMBL" id="BDR57200.1"/>
    </source>
</evidence>
<comment type="pathway">
    <text evidence="9">Cofactor biosynthesis; coenzyme A biosynthesis; CoA from (R)-pantothenate: step 4/5.</text>
</comment>
<evidence type="ECO:0000313" key="12">
    <source>
        <dbReference type="Proteomes" id="UP001321804"/>
    </source>
</evidence>
<dbReference type="GO" id="GO:0005737">
    <property type="term" value="C:cytoplasm"/>
    <property type="evidence" value="ECO:0007669"/>
    <property type="project" value="UniProtKB-SubCell"/>
</dbReference>
<evidence type="ECO:0000256" key="5">
    <source>
        <dbReference type="ARBA" id="ARBA00022840"/>
    </source>
</evidence>
<keyword evidence="4 9" id="KW-0547">Nucleotide-binding</keyword>
<feature type="binding site" evidence="9">
    <location>
        <begin position="90"/>
        <end position="92"/>
    </location>
    <ligand>
        <name>ATP</name>
        <dbReference type="ChEBI" id="CHEBI:30616"/>
    </ligand>
</feature>
<dbReference type="GO" id="GO:0015937">
    <property type="term" value="P:coenzyme A biosynthetic process"/>
    <property type="evidence" value="ECO:0007669"/>
    <property type="project" value="UniProtKB-UniRule"/>
</dbReference>
<feature type="binding site" evidence="9">
    <location>
        <position position="75"/>
    </location>
    <ligand>
        <name>substrate</name>
    </ligand>
</feature>
<dbReference type="PANTHER" id="PTHR21342:SF1">
    <property type="entry name" value="PHOSPHOPANTETHEINE ADENYLYLTRANSFERASE"/>
    <property type="match status" value="1"/>
</dbReference>
<dbReference type="SUPFAM" id="SSF52374">
    <property type="entry name" value="Nucleotidylyl transferase"/>
    <property type="match status" value="1"/>
</dbReference>
<feature type="binding site" evidence="9">
    <location>
        <begin position="125"/>
        <end position="131"/>
    </location>
    <ligand>
        <name>ATP</name>
        <dbReference type="ChEBI" id="CHEBI:30616"/>
    </ligand>
</feature>
<evidence type="ECO:0000256" key="2">
    <source>
        <dbReference type="ARBA" id="ARBA00022679"/>
    </source>
</evidence>
<dbReference type="GO" id="GO:0005524">
    <property type="term" value="F:ATP binding"/>
    <property type="evidence" value="ECO:0007669"/>
    <property type="project" value="UniProtKB-KW"/>
</dbReference>
<evidence type="ECO:0000256" key="8">
    <source>
        <dbReference type="ARBA" id="ARBA00029346"/>
    </source>
</evidence>
<feature type="binding site" evidence="9">
    <location>
        <position position="42"/>
    </location>
    <ligand>
        <name>substrate</name>
    </ligand>
</feature>
<feature type="binding site" evidence="9">
    <location>
        <position position="89"/>
    </location>
    <ligand>
        <name>substrate</name>
    </ligand>
</feature>
<comment type="subunit">
    <text evidence="9">Homohexamer.</text>
</comment>
<dbReference type="Proteomes" id="UP001321804">
    <property type="component" value="Chromosome"/>
</dbReference>
<dbReference type="EC" id="2.7.7.3" evidence="9"/>
<dbReference type="PRINTS" id="PR01020">
    <property type="entry name" value="LPSBIOSNTHSS"/>
</dbReference>
<dbReference type="InterPro" id="IPR014729">
    <property type="entry name" value="Rossmann-like_a/b/a_fold"/>
</dbReference>
<feature type="binding site" evidence="9">
    <location>
        <position position="100"/>
    </location>
    <ligand>
        <name>ATP</name>
        <dbReference type="ChEBI" id="CHEBI:30616"/>
    </ligand>
</feature>
<comment type="catalytic activity">
    <reaction evidence="8 9">
        <text>(R)-4'-phosphopantetheine + ATP + H(+) = 3'-dephospho-CoA + diphosphate</text>
        <dbReference type="Rhea" id="RHEA:19801"/>
        <dbReference type="ChEBI" id="CHEBI:15378"/>
        <dbReference type="ChEBI" id="CHEBI:30616"/>
        <dbReference type="ChEBI" id="CHEBI:33019"/>
        <dbReference type="ChEBI" id="CHEBI:57328"/>
        <dbReference type="ChEBI" id="CHEBI:61723"/>
        <dbReference type="EC" id="2.7.7.3"/>
    </reaction>
</comment>
<evidence type="ECO:0000256" key="9">
    <source>
        <dbReference type="HAMAP-Rule" id="MF_00151"/>
    </source>
</evidence>
<comment type="subcellular location">
    <subcellularLocation>
        <location evidence="9">Cytoplasm</location>
    </subcellularLocation>
</comment>
<comment type="function">
    <text evidence="9">Reversibly transfers an adenylyl group from ATP to 4'-phosphopantetheine, yielding dephospho-CoA (dPCoA) and pyrophosphate.</text>
</comment>
<dbReference type="Pfam" id="PF01467">
    <property type="entry name" value="CTP_transf_like"/>
    <property type="match status" value="1"/>
</dbReference>
<evidence type="ECO:0000256" key="3">
    <source>
        <dbReference type="ARBA" id="ARBA00022695"/>
    </source>
</evidence>
<name>A0AAU9D4H4_9LACO</name>
<comment type="cofactor">
    <cofactor evidence="9">
        <name>Mg(2+)</name>
        <dbReference type="ChEBI" id="CHEBI:18420"/>
    </cofactor>
</comment>
<accession>A0AAU9D4H4</accession>
<evidence type="ECO:0000256" key="4">
    <source>
        <dbReference type="ARBA" id="ARBA00022741"/>
    </source>
</evidence>
<dbReference type="AlphaFoldDB" id="A0AAU9D4H4"/>
<evidence type="ECO:0000256" key="6">
    <source>
        <dbReference type="ARBA" id="ARBA00022842"/>
    </source>
</evidence>
<reference evidence="11 12" key="1">
    <citation type="journal article" date="2023" name="Microbiol. Spectr.">
        <title>Symbiosis of Carpenter Bees with Uncharacterized Lactic Acid Bacteria Showing NAD Auxotrophy.</title>
        <authorList>
            <person name="Kawasaki S."/>
            <person name="Ozawa K."/>
            <person name="Mori T."/>
            <person name="Yamamoto A."/>
            <person name="Ito M."/>
            <person name="Ohkuma M."/>
            <person name="Sakamoto M."/>
            <person name="Matsutani M."/>
        </authorList>
    </citation>
    <scope>NUCLEOTIDE SEQUENCE [LARGE SCALE GENOMIC DNA]</scope>
    <source>
        <strain evidence="11 12">KimC2</strain>
    </source>
</reference>
<dbReference type="NCBIfam" id="TIGR00125">
    <property type="entry name" value="cyt_tran_rel"/>
    <property type="match status" value="1"/>
</dbReference>
<evidence type="ECO:0000256" key="7">
    <source>
        <dbReference type="ARBA" id="ARBA00022993"/>
    </source>
</evidence>
<organism evidence="11 12">
    <name type="scientific">Xylocopilactobacillus apis</name>
    <dbReference type="NCBI Taxonomy" id="2932183"/>
    <lineage>
        <taxon>Bacteria</taxon>
        <taxon>Bacillati</taxon>
        <taxon>Bacillota</taxon>
        <taxon>Bacilli</taxon>
        <taxon>Lactobacillales</taxon>
        <taxon>Lactobacillaceae</taxon>
        <taxon>Xylocopilactobacillus</taxon>
    </lineage>
</organism>
<keyword evidence="12" id="KW-1185">Reference proteome</keyword>
<evidence type="ECO:0000256" key="1">
    <source>
        <dbReference type="ARBA" id="ARBA00022490"/>
    </source>
</evidence>
<keyword evidence="2 9" id="KW-0808">Transferase</keyword>
<dbReference type="InterPro" id="IPR001980">
    <property type="entry name" value="PPAT"/>
</dbReference>
<feature type="binding site" evidence="9">
    <location>
        <begin position="10"/>
        <end position="11"/>
    </location>
    <ligand>
        <name>ATP</name>
        <dbReference type="ChEBI" id="CHEBI:30616"/>
    </ligand>
</feature>
<keyword evidence="3 9" id="KW-0548">Nucleotidyltransferase</keyword>
<dbReference type="GO" id="GO:0004595">
    <property type="term" value="F:pantetheine-phosphate adenylyltransferase activity"/>
    <property type="evidence" value="ECO:0007669"/>
    <property type="project" value="UniProtKB-UniRule"/>
</dbReference>
<feature type="site" description="Transition state stabilizer" evidence="9">
    <location>
        <position position="18"/>
    </location>
</feature>